<evidence type="ECO:0000259" key="2">
    <source>
        <dbReference type="Pfam" id="PF08245"/>
    </source>
</evidence>
<dbReference type="AlphaFoldDB" id="A0AB33KWB5"/>
<evidence type="ECO:0000259" key="1">
    <source>
        <dbReference type="Pfam" id="PF01225"/>
    </source>
</evidence>
<dbReference type="Gene3D" id="3.40.1190.10">
    <property type="entry name" value="Mur-like, catalytic domain"/>
    <property type="match status" value="1"/>
</dbReference>
<accession>A0AB33KWB5</accession>
<dbReference type="Gene3D" id="3.40.50.720">
    <property type="entry name" value="NAD(P)-binding Rossmann-like Domain"/>
    <property type="match status" value="1"/>
</dbReference>
<evidence type="ECO:0000313" key="3">
    <source>
        <dbReference type="EMBL" id="BFP67844.1"/>
    </source>
</evidence>
<protein>
    <submittedName>
        <fullName evidence="3">Mur ligase family protein</fullName>
    </submittedName>
</protein>
<dbReference type="GO" id="GO:0016881">
    <property type="term" value="F:acid-amino acid ligase activity"/>
    <property type="evidence" value="ECO:0007669"/>
    <property type="project" value="InterPro"/>
</dbReference>
<dbReference type="InterPro" id="IPR050061">
    <property type="entry name" value="MurCDEF_pg_biosynth"/>
</dbReference>
<feature type="domain" description="Mur ligase central" evidence="2">
    <location>
        <begin position="134"/>
        <end position="306"/>
    </location>
</feature>
<dbReference type="Gene3D" id="3.90.190.20">
    <property type="entry name" value="Mur ligase, C-terminal domain"/>
    <property type="match status" value="1"/>
</dbReference>
<dbReference type="SUPFAM" id="SSF53244">
    <property type="entry name" value="MurD-like peptide ligases, peptide-binding domain"/>
    <property type="match status" value="1"/>
</dbReference>
<proteinExistence type="predicted"/>
<dbReference type="InterPro" id="IPR000713">
    <property type="entry name" value="Mur_ligase_N"/>
</dbReference>
<dbReference type="EMBL" id="AP035888">
    <property type="protein sequence ID" value="BFP67844.1"/>
    <property type="molecule type" value="Genomic_DNA"/>
</dbReference>
<dbReference type="InterPro" id="IPR036565">
    <property type="entry name" value="Mur-like_cat_sf"/>
</dbReference>
<gene>
    <name evidence="3" type="ORF">Pbs1_11870</name>
</gene>
<dbReference type="SUPFAM" id="SSF53623">
    <property type="entry name" value="MurD-like peptide ligases, catalytic domain"/>
    <property type="match status" value="1"/>
</dbReference>
<dbReference type="Pfam" id="PF01225">
    <property type="entry name" value="Mur_ligase"/>
    <property type="match status" value="1"/>
</dbReference>
<dbReference type="GO" id="GO:0005524">
    <property type="term" value="F:ATP binding"/>
    <property type="evidence" value="ECO:0007669"/>
    <property type="project" value="InterPro"/>
</dbReference>
<feature type="domain" description="Mur ligase N-terminal catalytic" evidence="1">
    <location>
        <begin position="28"/>
        <end position="128"/>
    </location>
</feature>
<dbReference type="PANTHER" id="PTHR43445:SF5">
    <property type="entry name" value="UDP-N-ACETYLMURAMATE--L-ALANYL-GAMMA-D-GLUTAMYL-MESO-2,6-DIAMINOHEPTANDIOATE LIGASE"/>
    <property type="match status" value="1"/>
</dbReference>
<organism evidence="3">
    <name type="scientific">Tenacibaculum sp. Pbs-1</name>
    <dbReference type="NCBI Taxonomy" id="3238748"/>
    <lineage>
        <taxon>Bacteria</taxon>
        <taxon>Pseudomonadati</taxon>
        <taxon>Bacteroidota</taxon>
        <taxon>Flavobacteriia</taxon>
        <taxon>Flavobacteriales</taxon>
        <taxon>Flavobacteriaceae</taxon>
        <taxon>Tenacibaculum</taxon>
    </lineage>
</organism>
<dbReference type="InterPro" id="IPR013221">
    <property type="entry name" value="Mur_ligase_cen"/>
</dbReference>
<dbReference type="PANTHER" id="PTHR43445">
    <property type="entry name" value="UDP-N-ACETYLMURAMATE--L-ALANINE LIGASE-RELATED"/>
    <property type="match status" value="1"/>
</dbReference>
<name>A0AB33KWB5_9FLAO</name>
<sequence length="477" mass="53841">MSFDLKILKILAWFCIFEAYITDNNTMKIHFIAIGGSAMHNLAIALQQKGYQITGSDDTIHDPSKTRLANKGLLPNEFGWFPEKITADLDAVILGMHAKKDNSELLKAQELGVKIYSYPEFLYEQSKDKTRVVIGGSHGKTTITSMVLHVLNYHDREVDYMVGAQLDGFDTMVHLTEENEFIVLEGDEYLSSPIDMRPKFHLYKPNIALLSGIAWDHINVFPTFENYVEQFSIFTDSLTNGGIMVYNEEDAILKEVVESSSHPIKKYPYKTPHYFIDNGITYLETEEGDLPLEIFGEHNLQNLAGAKWICQHMGIDEDEFYEAIASFKGASKRLEKVAENSSTVVFKDFAHSPSKVAATTGAVKDQYSNRTLLACLELHTYSSLNAEFLSEYKGALDKADKAVVFYSPHAVKIKQLEEVSEEQIAKAFERDDLIIYTNPQEFKGFLFSKNLENTALLLMSSGNYGGLDFDEVRSLVD</sequence>
<dbReference type="Pfam" id="PF08245">
    <property type="entry name" value="Mur_ligase_M"/>
    <property type="match status" value="1"/>
</dbReference>
<dbReference type="InterPro" id="IPR036615">
    <property type="entry name" value="Mur_ligase_C_dom_sf"/>
</dbReference>
<reference evidence="3" key="1">
    <citation type="submission" date="2024-08" db="EMBL/GenBank/DDBJ databases">
        <title>Whole genome sequence of Tenacibaculum sp. strain pbs-1 associated with black-spot shell disease in Akoya pearl oysters.</title>
        <authorList>
            <person name="Sakatoku A."/>
            <person name="Suzuki T."/>
            <person name="Hatano K."/>
            <person name="Seki M."/>
            <person name="Tanaka D."/>
            <person name="Nakamura S."/>
            <person name="Suzuki N."/>
            <person name="Isshiki T."/>
        </authorList>
    </citation>
    <scope>NUCLEOTIDE SEQUENCE</scope>
    <source>
        <strain evidence="3">Pbs-1</strain>
    </source>
</reference>
<keyword evidence="3" id="KW-0436">Ligase</keyword>
<dbReference type="SUPFAM" id="SSF51984">
    <property type="entry name" value="MurCD N-terminal domain"/>
    <property type="match status" value="1"/>
</dbReference>